<keyword evidence="13" id="KW-0067">ATP-binding</keyword>
<gene>
    <name evidence="19" type="ORF">MAE02_23460</name>
</gene>
<evidence type="ECO:0000256" key="8">
    <source>
        <dbReference type="ARBA" id="ARBA00022643"/>
    </source>
</evidence>
<keyword evidence="7" id="KW-0285">Flavoprotein</keyword>
<dbReference type="InterPro" id="IPR000700">
    <property type="entry name" value="PAS-assoc_C"/>
</dbReference>
<keyword evidence="8" id="KW-0288">FMN</keyword>
<evidence type="ECO:0000256" key="7">
    <source>
        <dbReference type="ARBA" id="ARBA00022630"/>
    </source>
</evidence>
<dbReference type="InterPro" id="IPR036890">
    <property type="entry name" value="HATPase_C_sf"/>
</dbReference>
<dbReference type="AlphaFoldDB" id="A0A512BRP0"/>
<keyword evidence="9" id="KW-0808">Transferase</keyword>
<feature type="domain" description="PAS" evidence="17">
    <location>
        <begin position="359"/>
        <end position="430"/>
    </location>
</feature>
<reference evidence="19 20" key="1">
    <citation type="submission" date="2019-07" db="EMBL/GenBank/DDBJ databases">
        <title>Whole genome shotgun sequence of Microvirga aerophila NBRC 106136.</title>
        <authorList>
            <person name="Hosoyama A."/>
            <person name="Uohara A."/>
            <person name="Ohji S."/>
            <person name="Ichikawa N."/>
        </authorList>
    </citation>
    <scope>NUCLEOTIDE SEQUENCE [LARGE SCALE GENOMIC DNA]</scope>
    <source>
        <strain evidence="19 20">NBRC 106136</strain>
    </source>
</reference>
<evidence type="ECO:0000256" key="2">
    <source>
        <dbReference type="ARBA" id="ARBA00012438"/>
    </source>
</evidence>
<evidence type="ECO:0000259" key="18">
    <source>
        <dbReference type="PROSITE" id="PS50113"/>
    </source>
</evidence>
<dbReference type="InterPro" id="IPR001610">
    <property type="entry name" value="PAC"/>
</dbReference>
<dbReference type="InterPro" id="IPR000014">
    <property type="entry name" value="PAS"/>
</dbReference>
<keyword evidence="20" id="KW-1185">Reference proteome</keyword>
<dbReference type="GO" id="GO:0004673">
    <property type="term" value="F:protein histidine kinase activity"/>
    <property type="evidence" value="ECO:0007669"/>
    <property type="project" value="UniProtKB-EC"/>
</dbReference>
<evidence type="ECO:0000256" key="5">
    <source>
        <dbReference type="ARBA" id="ARBA00022553"/>
    </source>
</evidence>
<dbReference type="PANTHER" id="PTHR41523">
    <property type="entry name" value="TWO-COMPONENT SYSTEM SENSOR PROTEIN"/>
    <property type="match status" value="1"/>
</dbReference>
<evidence type="ECO:0000256" key="1">
    <source>
        <dbReference type="ARBA" id="ARBA00000085"/>
    </source>
</evidence>
<organism evidence="19 20">
    <name type="scientific">Microvirga aerophila</name>
    <dbReference type="NCBI Taxonomy" id="670291"/>
    <lineage>
        <taxon>Bacteria</taxon>
        <taxon>Pseudomonadati</taxon>
        <taxon>Pseudomonadota</taxon>
        <taxon>Alphaproteobacteria</taxon>
        <taxon>Hyphomicrobiales</taxon>
        <taxon>Methylobacteriaceae</taxon>
        <taxon>Microvirga</taxon>
    </lineage>
</organism>
<evidence type="ECO:0000256" key="11">
    <source>
        <dbReference type="ARBA" id="ARBA00022741"/>
    </source>
</evidence>
<evidence type="ECO:0000256" key="3">
    <source>
        <dbReference type="ARBA" id="ARBA00021740"/>
    </source>
</evidence>
<comment type="caution">
    <text evidence="19">The sequence shown here is derived from an EMBL/GenBank/DDBJ whole genome shotgun (WGS) entry which is preliminary data.</text>
</comment>
<keyword evidence="6" id="KW-0716">Sensory transduction</keyword>
<dbReference type="Proteomes" id="UP000321085">
    <property type="component" value="Unassembled WGS sequence"/>
</dbReference>
<keyword evidence="11" id="KW-0547">Nucleotide-binding</keyword>
<dbReference type="InterPro" id="IPR013655">
    <property type="entry name" value="PAS_fold_3"/>
</dbReference>
<dbReference type="Gene3D" id="2.10.70.100">
    <property type="match status" value="1"/>
</dbReference>
<dbReference type="GO" id="GO:0009881">
    <property type="term" value="F:photoreceptor activity"/>
    <property type="evidence" value="ECO:0007669"/>
    <property type="project" value="UniProtKB-KW"/>
</dbReference>
<evidence type="ECO:0000313" key="20">
    <source>
        <dbReference type="Proteomes" id="UP000321085"/>
    </source>
</evidence>
<sequence>MLYNDGYATMLGLQHPAALGARFEDVWFDILDVVGPIMDRGYAGQSTEMEDIAYVMHRNGYPEETHFSFSYTPVRDDTGAVAGVFCVCSETTSRVLAEARLASEVKRQRRLFERAPGFVAIMSGPDHVFEFVNDAFARIVGPRDFIGRSIRAVFPDIEDQGVYELLDRVYSTGERFVADQMALTFQPSADAPGEEHVLDFIYEPMMDESGQVTGIFVQGYETTGQALAEAARHASEKRLRQIADNLPVLIGYVDAERRYRFNNRAYLTWFGRPPEDLYGLHLRDAAGSEAYDIVKPYIDAALAGRRSIHEWWAPFNGRWRFVRSEYIPDHAEDGTVNGFHVLASDLTEYKRSGDALIQSEARLRLAIDAGRMAIWEINLLTEAIVGSGDLNELFGFPPDATPSLAEFRARYLPGEQERMQDALQAVLKKGERFIEVETGCIWPDGTVRWLLMRGELYLAEDGPPTKVVGVLLDITERKRAEDHQQLLIHELNHRVKNTLATVQSIASQTLRNAGSTAQAQRDLEARLLALSRTHDVLTRENWEGASLREIVAQAFEPFKSYGRERLHYRGPEVRLVPRTALALSMALHELATNAAKYGALSDTTGRLSLTWFVDRTHAPRLHLRWEEMDGPPVKRVARRGFGSRLIERTLAQDLDGDAKINFAPTTGVVCTVDAPLAA</sequence>
<dbReference type="PANTHER" id="PTHR41523:SF7">
    <property type="entry name" value="HISTIDINE KINASE"/>
    <property type="match status" value="1"/>
</dbReference>
<evidence type="ECO:0000256" key="13">
    <source>
        <dbReference type="ARBA" id="ARBA00022840"/>
    </source>
</evidence>
<comment type="catalytic activity">
    <reaction evidence="1">
        <text>ATP + protein L-histidine = ADP + protein N-phospho-L-histidine.</text>
        <dbReference type="EC" id="2.7.13.3"/>
    </reaction>
</comment>
<dbReference type="Gene3D" id="3.30.450.20">
    <property type="entry name" value="PAS domain"/>
    <property type="match status" value="4"/>
</dbReference>
<keyword evidence="4" id="KW-0600">Photoreceptor protein</keyword>
<keyword evidence="15" id="KW-0843">Virulence</keyword>
<dbReference type="Pfam" id="PF08448">
    <property type="entry name" value="PAS_4"/>
    <property type="match status" value="3"/>
</dbReference>
<evidence type="ECO:0000256" key="9">
    <source>
        <dbReference type="ARBA" id="ARBA00022679"/>
    </source>
</evidence>
<evidence type="ECO:0000256" key="10">
    <source>
        <dbReference type="ARBA" id="ARBA00022737"/>
    </source>
</evidence>
<evidence type="ECO:0000256" key="6">
    <source>
        <dbReference type="ARBA" id="ARBA00022606"/>
    </source>
</evidence>
<dbReference type="CDD" id="cd00130">
    <property type="entry name" value="PAS"/>
    <property type="match status" value="2"/>
</dbReference>
<dbReference type="PROSITE" id="PS50113">
    <property type="entry name" value="PAC"/>
    <property type="match status" value="1"/>
</dbReference>
<keyword evidence="5" id="KW-0597">Phosphoprotein</keyword>
<dbReference type="InterPro" id="IPR011102">
    <property type="entry name" value="Sig_transdc_His_kinase_HWE"/>
</dbReference>
<dbReference type="Gene3D" id="3.30.565.10">
    <property type="entry name" value="Histidine kinase-like ATPase, C-terminal domain"/>
    <property type="match status" value="1"/>
</dbReference>
<keyword evidence="16" id="KW-0675">Receptor</keyword>
<evidence type="ECO:0000256" key="15">
    <source>
        <dbReference type="ARBA" id="ARBA00023026"/>
    </source>
</evidence>
<dbReference type="InterPro" id="IPR035965">
    <property type="entry name" value="PAS-like_dom_sf"/>
</dbReference>
<dbReference type="RefSeq" id="WP_162815718.1">
    <property type="nucleotide sequence ID" value="NZ_BJYU01000026.1"/>
</dbReference>
<protein>
    <recommendedName>
        <fullName evidence="3">Blue-light-activated histidine kinase</fullName>
        <ecNumber evidence="2">2.7.13.3</ecNumber>
    </recommendedName>
</protein>
<dbReference type="PROSITE" id="PS50112">
    <property type="entry name" value="PAS"/>
    <property type="match status" value="2"/>
</dbReference>
<accession>A0A512BRP0</accession>
<dbReference type="SMART" id="SM00091">
    <property type="entry name" value="PAS"/>
    <property type="match status" value="3"/>
</dbReference>
<evidence type="ECO:0000256" key="12">
    <source>
        <dbReference type="ARBA" id="ARBA00022777"/>
    </source>
</evidence>
<dbReference type="SMART" id="SM00911">
    <property type="entry name" value="HWE_HK"/>
    <property type="match status" value="1"/>
</dbReference>
<evidence type="ECO:0000313" key="19">
    <source>
        <dbReference type="EMBL" id="GEO14650.1"/>
    </source>
</evidence>
<evidence type="ECO:0000256" key="16">
    <source>
        <dbReference type="ARBA" id="ARBA00023170"/>
    </source>
</evidence>
<dbReference type="EC" id="2.7.13.3" evidence="2"/>
<keyword evidence="10" id="KW-0677">Repeat</keyword>
<keyword evidence="14" id="KW-0157">Chromophore</keyword>
<dbReference type="Pfam" id="PF08447">
    <property type="entry name" value="PAS_3"/>
    <property type="match status" value="1"/>
</dbReference>
<dbReference type="Pfam" id="PF07536">
    <property type="entry name" value="HWE_HK"/>
    <property type="match status" value="1"/>
</dbReference>
<keyword evidence="12" id="KW-0418">Kinase</keyword>
<dbReference type="EMBL" id="BJYU01000026">
    <property type="protein sequence ID" value="GEO14650.1"/>
    <property type="molecule type" value="Genomic_DNA"/>
</dbReference>
<name>A0A512BRP0_9HYPH</name>
<dbReference type="SUPFAM" id="SSF55785">
    <property type="entry name" value="PYP-like sensor domain (PAS domain)"/>
    <property type="match status" value="4"/>
</dbReference>
<dbReference type="SMART" id="SM00086">
    <property type="entry name" value="PAC"/>
    <property type="match status" value="3"/>
</dbReference>
<feature type="domain" description="PAC" evidence="18">
    <location>
        <begin position="434"/>
        <end position="486"/>
    </location>
</feature>
<evidence type="ECO:0000256" key="4">
    <source>
        <dbReference type="ARBA" id="ARBA00022543"/>
    </source>
</evidence>
<feature type="domain" description="PAS" evidence="17">
    <location>
        <begin position="235"/>
        <end position="305"/>
    </location>
</feature>
<proteinExistence type="predicted"/>
<evidence type="ECO:0000256" key="14">
    <source>
        <dbReference type="ARBA" id="ARBA00022991"/>
    </source>
</evidence>
<dbReference type="InterPro" id="IPR013656">
    <property type="entry name" value="PAS_4"/>
</dbReference>
<dbReference type="NCBIfam" id="TIGR00229">
    <property type="entry name" value="sensory_box"/>
    <property type="match status" value="2"/>
</dbReference>
<dbReference type="GO" id="GO:0005524">
    <property type="term" value="F:ATP binding"/>
    <property type="evidence" value="ECO:0007669"/>
    <property type="project" value="UniProtKB-KW"/>
</dbReference>
<evidence type="ECO:0000259" key="17">
    <source>
        <dbReference type="PROSITE" id="PS50112"/>
    </source>
</evidence>